<dbReference type="Gene3D" id="3.30.70.330">
    <property type="match status" value="2"/>
</dbReference>
<dbReference type="CDD" id="cd00590">
    <property type="entry name" value="RRM_SF"/>
    <property type="match status" value="2"/>
</dbReference>
<dbReference type="InterPro" id="IPR000504">
    <property type="entry name" value="RRM_dom"/>
</dbReference>
<feature type="domain" description="RRM" evidence="3">
    <location>
        <begin position="446"/>
        <end position="517"/>
    </location>
</feature>
<evidence type="ECO:0000313" key="4">
    <source>
        <dbReference type="Proteomes" id="UP000050791"/>
    </source>
</evidence>
<dbReference type="WBParaSite" id="SMTH1_12980.2">
    <property type="protein sequence ID" value="SMTH1_12980.2"/>
    <property type="gene ID" value="SMTH1_12980"/>
</dbReference>
<dbReference type="InterPro" id="IPR035979">
    <property type="entry name" value="RBD_domain_sf"/>
</dbReference>
<proteinExistence type="predicted"/>
<feature type="compositionally biased region" description="Basic and acidic residues" evidence="2">
    <location>
        <begin position="77"/>
        <end position="91"/>
    </location>
</feature>
<dbReference type="PANTHER" id="PTHR48209:SF2">
    <property type="entry name" value="FI24008P1"/>
    <property type="match status" value="1"/>
</dbReference>
<dbReference type="PANTHER" id="PTHR48209">
    <property type="entry name" value="AGL056WP"/>
    <property type="match status" value="1"/>
</dbReference>
<keyword evidence="1" id="KW-0694">RNA-binding</keyword>
<evidence type="ECO:0000256" key="1">
    <source>
        <dbReference type="PROSITE-ProRule" id="PRU00176"/>
    </source>
</evidence>
<dbReference type="SUPFAM" id="SSF54928">
    <property type="entry name" value="RNA-binding domain, RBD"/>
    <property type="match status" value="1"/>
</dbReference>
<reference evidence="5" key="1">
    <citation type="submission" date="2023-11" db="UniProtKB">
        <authorList>
            <consortium name="WormBaseParasite"/>
        </authorList>
    </citation>
    <scope>IDENTIFICATION</scope>
</reference>
<feature type="compositionally biased region" description="Acidic residues" evidence="2">
    <location>
        <begin position="92"/>
        <end position="149"/>
    </location>
</feature>
<feature type="compositionally biased region" description="Polar residues" evidence="2">
    <location>
        <begin position="1"/>
        <end position="14"/>
    </location>
</feature>
<evidence type="ECO:0000313" key="5">
    <source>
        <dbReference type="WBParaSite" id="SMTH1_12980.2"/>
    </source>
</evidence>
<dbReference type="PROSITE" id="PS50102">
    <property type="entry name" value="RRM"/>
    <property type="match status" value="2"/>
</dbReference>
<evidence type="ECO:0000259" key="3">
    <source>
        <dbReference type="PROSITE" id="PS50102"/>
    </source>
</evidence>
<dbReference type="AlphaFoldDB" id="A0AA85AVW0"/>
<dbReference type="GO" id="GO:0003723">
    <property type="term" value="F:RNA binding"/>
    <property type="evidence" value="ECO:0007669"/>
    <property type="project" value="UniProtKB-UniRule"/>
</dbReference>
<feature type="compositionally biased region" description="Basic and acidic residues" evidence="2">
    <location>
        <begin position="150"/>
        <end position="164"/>
    </location>
</feature>
<accession>A0AA85AVW0</accession>
<dbReference type="SMART" id="SM00360">
    <property type="entry name" value="RRM"/>
    <property type="match status" value="2"/>
</dbReference>
<dbReference type="InterPro" id="IPR012677">
    <property type="entry name" value="Nucleotide-bd_a/b_plait_sf"/>
</dbReference>
<sequence length="517" mass="56254">MGRSKQLLNNSTIKSPKPSATPESKNKHLVNGKGTPLRGGSKRPVPVGSDDSDVEVETGALGGDAGELRMSHKKLKLATEKGIELQEKDLISEDEEDDDEENDSAEEEEEEDEENGDDDDDESEEEDDDDDSEEEDDDDSEEESSEGEEESNKDNSKLNAEKGKAINNLVGSKAVQKPGSMLNNEKLTENKASSIPSKVTEGSEPQSSTSGKVLILHGPDNLNSLKEFLSKISPVTSISRMEPAPIMATIANISIFKSRLKSGKLMFHGKELEVIPVDRVEDANKGMQPTKTLFVGGIPKSMTIEQLKSQLPNNCQPVSLNLLDKNHKINSAFMSFSSIDVAKQAHQIFSSLTVEGQLFKANFAKDQQPRAGPDGSVRVAVSNWDGHPNQLRKLFPTCLDVQWIQKKRKAFLKFPSLEVRKAAVSQPKFHAGKQLKLALTGGPELKTAIVWGFPADTKESDIKGLFGGVVSVSRDTTTGNQSASMTVEFETAADCNNAISSNATLKGRRVTIFLKGM</sequence>
<feature type="compositionally biased region" description="Polar residues" evidence="2">
    <location>
        <begin position="181"/>
        <end position="197"/>
    </location>
</feature>
<dbReference type="Proteomes" id="UP000050791">
    <property type="component" value="Unassembled WGS sequence"/>
</dbReference>
<feature type="region of interest" description="Disordered" evidence="2">
    <location>
        <begin position="1"/>
        <end position="211"/>
    </location>
</feature>
<protein>
    <recommendedName>
        <fullName evidence="3">RRM domain-containing protein</fullName>
    </recommendedName>
</protein>
<evidence type="ECO:0000256" key="2">
    <source>
        <dbReference type="SAM" id="MobiDB-lite"/>
    </source>
</evidence>
<organism evidence="4 5">
    <name type="scientific">Schistosoma mattheei</name>
    <dbReference type="NCBI Taxonomy" id="31246"/>
    <lineage>
        <taxon>Eukaryota</taxon>
        <taxon>Metazoa</taxon>
        <taxon>Spiralia</taxon>
        <taxon>Lophotrochozoa</taxon>
        <taxon>Platyhelminthes</taxon>
        <taxon>Trematoda</taxon>
        <taxon>Digenea</taxon>
        <taxon>Strigeidida</taxon>
        <taxon>Schistosomatoidea</taxon>
        <taxon>Schistosomatidae</taxon>
        <taxon>Schistosoma</taxon>
    </lineage>
</organism>
<feature type="domain" description="RRM" evidence="3">
    <location>
        <begin position="291"/>
        <end position="366"/>
    </location>
</feature>
<name>A0AA85AVW0_9TREM</name>